<dbReference type="SUPFAM" id="SSF51905">
    <property type="entry name" value="FAD/NAD(P)-binding domain"/>
    <property type="match status" value="1"/>
</dbReference>
<keyword evidence="5 6" id="KW-0560">Oxidoreductase</keyword>
<comment type="subunit">
    <text evidence="1 6">Homodimer.</text>
</comment>
<evidence type="ECO:0000256" key="5">
    <source>
        <dbReference type="ARBA" id="ARBA00023002"/>
    </source>
</evidence>
<feature type="binding site" evidence="6">
    <location>
        <position position="37"/>
    </location>
    <ligand>
        <name>FAD</name>
        <dbReference type="ChEBI" id="CHEBI:57692"/>
    </ligand>
</feature>
<accession>A0ABT9Z1X5</accession>
<evidence type="ECO:0000313" key="8">
    <source>
        <dbReference type="EMBL" id="MDQ0225573.1"/>
    </source>
</evidence>
<dbReference type="InterPro" id="IPR023753">
    <property type="entry name" value="FAD/NAD-binding_dom"/>
</dbReference>
<dbReference type="Pfam" id="PF07992">
    <property type="entry name" value="Pyr_redox_2"/>
    <property type="match status" value="1"/>
</dbReference>
<dbReference type="PRINTS" id="PR00469">
    <property type="entry name" value="PNDRDTASEII"/>
</dbReference>
<evidence type="ECO:0000256" key="6">
    <source>
        <dbReference type="HAMAP-Rule" id="MF_01685"/>
    </source>
</evidence>
<feature type="binding site" evidence="6">
    <location>
        <position position="45"/>
    </location>
    <ligand>
        <name>FAD</name>
        <dbReference type="ChEBI" id="CHEBI:57692"/>
    </ligand>
</feature>
<reference evidence="8 9" key="1">
    <citation type="submission" date="2023-07" db="EMBL/GenBank/DDBJ databases">
        <title>Genomic Encyclopedia of Type Strains, Phase IV (KMG-IV): sequencing the most valuable type-strain genomes for metagenomic binning, comparative biology and taxonomic classification.</title>
        <authorList>
            <person name="Goeker M."/>
        </authorList>
    </citation>
    <scope>NUCLEOTIDE SEQUENCE [LARGE SCALE GENOMIC DNA]</scope>
    <source>
        <strain evidence="8 9">DSM 17723</strain>
    </source>
</reference>
<dbReference type="GO" id="GO:0004791">
    <property type="term" value="F:thioredoxin-disulfide reductase (NADPH) activity"/>
    <property type="evidence" value="ECO:0007669"/>
    <property type="project" value="UniProtKB-EC"/>
</dbReference>
<dbReference type="EMBL" id="JAUSTZ010000003">
    <property type="protein sequence ID" value="MDQ0225573.1"/>
    <property type="molecule type" value="Genomic_DNA"/>
</dbReference>
<dbReference type="PRINTS" id="PR00368">
    <property type="entry name" value="FADPNR"/>
</dbReference>
<feature type="domain" description="FAD/NAD(P)-binding" evidence="7">
    <location>
        <begin position="8"/>
        <end position="314"/>
    </location>
</feature>
<evidence type="ECO:0000256" key="2">
    <source>
        <dbReference type="ARBA" id="ARBA00022630"/>
    </source>
</evidence>
<evidence type="ECO:0000313" key="9">
    <source>
        <dbReference type="Proteomes" id="UP001232245"/>
    </source>
</evidence>
<feature type="binding site" evidence="6">
    <location>
        <position position="290"/>
    </location>
    <ligand>
        <name>FAD</name>
        <dbReference type="ChEBI" id="CHEBI:57692"/>
    </ligand>
</feature>
<dbReference type="InterPro" id="IPR022890">
    <property type="entry name" value="Fd--NADP_Rdtase_type_2"/>
</dbReference>
<comment type="caution">
    <text evidence="8">The sequence shown here is derived from an EMBL/GenBank/DDBJ whole genome shotgun (WGS) entry which is preliminary data.</text>
</comment>
<organism evidence="8 9">
    <name type="scientific">Metabacillus niabensis</name>
    <dbReference type="NCBI Taxonomy" id="324854"/>
    <lineage>
        <taxon>Bacteria</taxon>
        <taxon>Bacillati</taxon>
        <taxon>Bacillota</taxon>
        <taxon>Bacilli</taxon>
        <taxon>Bacillales</taxon>
        <taxon>Bacillaceae</taxon>
        <taxon>Metabacillus</taxon>
    </lineage>
</organism>
<dbReference type="Proteomes" id="UP001232245">
    <property type="component" value="Unassembled WGS sequence"/>
</dbReference>
<evidence type="ECO:0000256" key="1">
    <source>
        <dbReference type="ARBA" id="ARBA00011738"/>
    </source>
</evidence>
<comment type="similarity">
    <text evidence="6">Belongs to the ferredoxin--NADP reductase type 2 family.</text>
</comment>
<gene>
    <name evidence="8" type="ORF">J2S02_001917</name>
</gene>
<name>A0ABT9Z1X5_9BACI</name>
<sequence length="351" mass="38921">MINHEELFDVTIIGGGPAGCYSAFYSGMREMKTKIIDFQPNLGGKVHVYPEKMIWDVGAVTPVTGEQLIKQMVQQALTFDPEVVLNEKIIRIEKTADTFILTAESGKQHFSKTVILAVGGGILKPIKLDIEGADRFEVTNLHYVVQSLSKFKNKDVVICGGGNSAIDWAVSIAPVVKSLHIVHRRDKFDCHEAQLSLLNEYPHEKHVNTTIKKFVSTTDNTKIRSVILENKLTGKESAIEIDDVIISYGFERELSFIKESPLQIELVDEFYVKGSSKAQSSIEGLFAAGDILSFDGKVHLILGAFADAANAVNQAKMYLDPNSPAKARVSSHNSRFEEKNKELLQHLFVNS</sequence>
<feature type="binding site" evidence="6">
    <location>
        <position position="123"/>
    </location>
    <ligand>
        <name>FAD</name>
        <dbReference type="ChEBI" id="CHEBI:57692"/>
    </ligand>
</feature>
<keyword evidence="9" id="KW-1185">Reference proteome</keyword>
<dbReference type="PANTHER" id="PTHR48105">
    <property type="entry name" value="THIOREDOXIN REDUCTASE 1-RELATED-RELATED"/>
    <property type="match status" value="1"/>
</dbReference>
<comment type="catalytic activity">
    <reaction evidence="6">
        <text>2 reduced [2Fe-2S]-[ferredoxin] + NADP(+) + H(+) = 2 oxidized [2Fe-2S]-[ferredoxin] + NADPH</text>
        <dbReference type="Rhea" id="RHEA:20125"/>
        <dbReference type="Rhea" id="RHEA-COMP:10000"/>
        <dbReference type="Rhea" id="RHEA-COMP:10001"/>
        <dbReference type="ChEBI" id="CHEBI:15378"/>
        <dbReference type="ChEBI" id="CHEBI:33737"/>
        <dbReference type="ChEBI" id="CHEBI:33738"/>
        <dbReference type="ChEBI" id="CHEBI:57783"/>
        <dbReference type="ChEBI" id="CHEBI:58349"/>
        <dbReference type="EC" id="1.18.1.2"/>
    </reaction>
</comment>
<comment type="caution">
    <text evidence="6">Lacks conserved residue(s) required for the propagation of feature annotation.</text>
</comment>
<feature type="binding site" evidence="6">
    <location>
        <position position="89"/>
    </location>
    <ligand>
        <name>FAD</name>
        <dbReference type="ChEBI" id="CHEBI:57692"/>
    </ligand>
</feature>
<keyword evidence="2 6" id="KW-0285">Flavoprotein</keyword>
<evidence type="ECO:0000256" key="4">
    <source>
        <dbReference type="ARBA" id="ARBA00022857"/>
    </source>
</evidence>
<keyword evidence="4 6" id="KW-0521">NADP</keyword>
<evidence type="ECO:0000256" key="3">
    <source>
        <dbReference type="ARBA" id="ARBA00022827"/>
    </source>
</evidence>
<dbReference type="EC" id="1.18.1.2" evidence="6"/>
<feature type="binding site" evidence="6">
    <location>
        <position position="49"/>
    </location>
    <ligand>
        <name>FAD</name>
        <dbReference type="ChEBI" id="CHEBI:57692"/>
    </ligand>
</feature>
<dbReference type="InterPro" id="IPR036188">
    <property type="entry name" value="FAD/NAD-bd_sf"/>
</dbReference>
<proteinExistence type="inferred from homology"/>
<dbReference type="Gene3D" id="3.50.50.60">
    <property type="entry name" value="FAD/NAD(P)-binding domain"/>
    <property type="match status" value="2"/>
</dbReference>
<protein>
    <recommendedName>
        <fullName evidence="6">Ferredoxin--NADP reductase</fullName>
        <shortName evidence="6">FNR</shortName>
        <shortName evidence="6">Fd-NADP(+) reductase</shortName>
        <ecNumber evidence="6">1.18.1.2</ecNumber>
    </recommendedName>
</protein>
<dbReference type="HAMAP" id="MF_01685">
    <property type="entry name" value="FENR2"/>
    <property type="match status" value="1"/>
</dbReference>
<comment type="cofactor">
    <cofactor evidence="6">
        <name>FAD</name>
        <dbReference type="ChEBI" id="CHEBI:57692"/>
    </cofactor>
    <text evidence="6">Binds 1 FAD per subunit.</text>
</comment>
<keyword evidence="3 6" id="KW-0274">FAD</keyword>
<dbReference type="InterPro" id="IPR050097">
    <property type="entry name" value="Ferredoxin-NADP_redctase_2"/>
</dbReference>
<feature type="binding site" evidence="6">
    <location>
        <position position="331"/>
    </location>
    <ligand>
        <name>FAD</name>
        <dbReference type="ChEBI" id="CHEBI:57692"/>
    </ligand>
</feature>
<evidence type="ECO:0000259" key="7">
    <source>
        <dbReference type="Pfam" id="PF07992"/>
    </source>
</evidence>